<sequence>MVVALQPFSNCPMDSTLFNSTANDNEQVICVNSPLHDYRSTWPLQQDPSTSLPDTDPDNSAAVAVDDHRTLFSDEDDDELFMVSAPPPSPQEPSMLDAVFAEQLNRSLQVVANRQSPEPNIDHQDSNSNNSNDSQSSLSWNHAQTLDKLLRKAQGERPGCIRKRRKHKMKFKTSRALCNKSASELADAIAMIRISSNSAKRWTIQQNKLDTGKS</sequence>
<feature type="region of interest" description="Disordered" evidence="1">
    <location>
        <begin position="117"/>
        <end position="139"/>
    </location>
</feature>
<organism evidence="2">
    <name type="scientific">Lichtheimia ramosa</name>
    <dbReference type="NCBI Taxonomy" id="688394"/>
    <lineage>
        <taxon>Eukaryota</taxon>
        <taxon>Fungi</taxon>
        <taxon>Fungi incertae sedis</taxon>
        <taxon>Mucoromycota</taxon>
        <taxon>Mucoromycotina</taxon>
        <taxon>Mucoromycetes</taxon>
        <taxon>Mucorales</taxon>
        <taxon>Lichtheimiaceae</taxon>
        <taxon>Lichtheimia</taxon>
    </lineage>
</organism>
<name>A0A077WL45_9FUNG</name>
<feature type="compositionally biased region" description="Low complexity" evidence="1">
    <location>
        <begin position="126"/>
        <end position="137"/>
    </location>
</feature>
<proteinExistence type="predicted"/>
<gene>
    <name evidence="2" type="ORF">LRAMOSA01798</name>
</gene>
<dbReference type="EMBL" id="LK023324">
    <property type="protein sequence ID" value="CDS07849.1"/>
    <property type="molecule type" value="Genomic_DNA"/>
</dbReference>
<evidence type="ECO:0000313" key="2">
    <source>
        <dbReference type="EMBL" id="CDS07849.1"/>
    </source>
</evidence>
<protein>
    <submittedName>
        <fullName evidence="2">Uncharacterized protein</fullName>
    </submittedName>
</protein>
<evidence type="ECO:0000256" key="1">
    <source>
        <dbReference type="SAM" id="MobiDB-lite"/>
    </source>
</evidence>
<accession>A0A077WL45</accession>
<reference evidence="2" key="1">
    <citation type="journal article" date="2014" name="Genome Announc.">
        <title>De novo whole-genome sequence and genome annotation of Lichtheimia ramosa.</title>
        <authorList>
            <person name="Linde J."/>
            <person name="Schwartze V."/>
            <person name="Binder U."/>
            <person name="Lass-Florl C."/>
            <person name="Voigt K."/>
            <person name="Horn F."/>
        </authorList>
    </citation>
    <scope>NUCLEOTIDE SEQUENCE</scope>
    <source>
        <strain evidence="2">JMRC FSU:6197</strain>
    </source>
</reference>
<dbReference type="OrthoDB" id="2222370at2759"/>
<dbReference type="AlphaFoldDB" id="A0A077WL45"/>
<feature type="region of interest" description="Disordered" evidence="1">
    <location>
        <begin position="74"/>
        <end position="93"/>
    </location>
</feature>